<comment type="similarity">
    <text evidence="1">Belongs to the alpha-carbonic anhydrase family.</text>
</comment>
<proteinExistence type="inferred from homology"/>
<evidence type="ECO:0000256" key="3">
    <source>
        <dbReference type="ARBA" id="ARBA00022723"/>
    </source>
</evidence>
<dbReference type="Pfam" id="PF00194">
    <property type="entry name" value="Carb_anhydrase"/>
    <property type="match status" value="1"/>
</dbReference>
<dbReference type="InterPro" id="IPR036398">
    <property type="entry name" value="CA_dom_sf"/>
</dbReference>
<evidence type="ECO:0000256" key="4">
    <source>
        <dbReference type="ARBA" id="ARBA00022833"/>
    </source>
</evidence>
<evidence type="ECO:0000256" key="6">
    <source>
        <dbReference type="ARBA" id="ARBA00048348"/>
    </source>
</evidence>
<protein>
    <recommendedName>
        <fullName evidence="2">carbonic anhydrase</fullName>
        <ecNumber evidence="2">4.2.1.1</ecNumber>
    </recommendedName>
</protein>
<dbReference type="PANTHER" id="PTHR18952">
    <property type="entry name" value="CARBONIC ANHYDRASE"/>
    <property type="match status" value="1"/>
</dbReference>
<dbReference type="Proteomes" id="UP001159427">
    <property type="component" value="Unassembled WGS sequence"/>
</dbReference>
<dbReference type="PANTHER" id="PTHR18952:SF265">
    <property type="entry name" value="CARBONIC ANHYDRASE"/>
    <property type="match status" value="1"/>
</dbReference>
<evidence type="ECO:0000313" key="8">
    <source>
        <dbReference type="EMBL" id="CAH3194833.1"/>
    </source>
</evidence>
<evidence type="ECO:0000256" key="5">
    <source>
        <dbReference type="ARBA" id="ARBA00023239"/>
    </source>
</evidence>
<evidence type="ECO:0000256" key="1">
    <source>
        <dbReference type="ARBA" id="ARBA00010718"/>
    </source>
</evidence>
<feature type="domain" description="Alpha-carbonic anhydrase" evidence="7">
    <location>
        <begin position="1"/>
        <end position="247"/>
    </location>
</feature>
<keyword evidence="5" id="KW-0456">Lyase</keyword>
<dbReference type="InterPro" id="IPR001148">
    <property type="entry name" value="CA_dom"/>
</dbReference>
<comment type="catalytic activity">
    <reaction evidence="6">
        <text>hydrogencarbonate + H(+) = CO2 + H2O</text>
        <dbReference type="Rhea" id="RHEA:10748"/>
        <dbReference type="ChEBI" id="CHEBI:15377"/>
        <dbReference type="ChEBI" id="CHEBI:15378"/>
        <dbReference type="ChEBI" id="CHEBI:16526"/>
        <dbReference type="ChEBI" id="CHEBI:17544"/>
        <dbReference type="EC" id="4.2.1.1"/>
    </reaction>
</comment>
<sequence length="289" mass="31685">GPNSWGGSCGSGSKQSPIDINTTTAMYDSSLGDFTLVNYGTTPAGVNFTAKNTGKSLKVSMDSNIYNVSGGGLPGVYTTVQLHLHWGSNNSRGSEHTMDEMMYPAEVCYVRCYILYFPVLTAINPTAGSWLLCEFVKIMYSNNSHYNLFLDHIHSVMNKGKFSVIFPAFPLLNLLATDKTKYYRYNGSLTTPTCNEAVTWTVFNDPVEVSQAQLDALRSLKMNSTMNIVDNYRPVQNLGSRKVKSSFSSTQAPPTTTDVTVPTEAASVALKISNVLLTLVLFLGEVFFH</sequence>
<dbReference type="SMART" id="SM01057">
    <property type="entry name" value="Carb_anhydrase"/>
    <property type="match status" value="1"/>
</dbReference>
<dbReference type="InterPro" id="IPR023561">
    <property type="entry name" value="Carbonic_anhydrase_a-class"/>
</dbReference>
<name>A0ABN8SW52_9CNID</name>
<dbReference type="CDD" id="cd00326">
    <property type="entry name" value="alpha_CA"/>
    <property type="match status" value="1"/>
</dbReference>
<feature type="non-terminal residue" evidence="8">
    <location>
        <position position="1"/>
    </location>
</feature>
<accession>A0ABN8SW52</accession>
<keyword evidence="3" id="KW-0479">Metal-binding</keyword>
<dbReference type="EMBL" id="CALNXI010003995">
    <property type="protein sequence ID" value="CAH3194833.1"/>
    <property type="molecule type" value="Genomic_DNA"/>
</dbReference>
<dbReference type="Gene3D" id="3.10.200.10">
    <property type="entry name" value="Alpha carbonic anhydrase"/>
    <property type="match status" value="1"/>
</dbReference>
<keyword evidence="4" id="KW-0862">Zinc</keyword>
<evidence type="ECO:0000256" key="2">
    <source>
        <dbReference type="ARBA" id="ARBA00012925"/>
    </source>
</evidence>
<gene>
    <name evidence="8" type="ORF">PEVE_00028672</name>
</gene>
<reference evidence="8 9" key="1">
    <citation type="submission" date="2022-05" db="EMBL/GenBank/DDBJ databases">
        <authorList>
            <consortium name="Genoscope - CEA"/>
            <person name="William W."/>
        </authorList>
    </citation>
    <scope>NUCLEOTIDE SEQUENCE [LARGE SCALE GENOMIC DNA]</scope>
</reference>
<keyword evidence="9" id="KW-1185">Reference proteome</keyword>
<dbReference type="EC" id="4.2.1.1" evidence="2"/>
<evidence type="ECO:0000313" key="9">
    <source>
        <dbReference type="Proteomes" id="UP001159427"/>
    </source>
</evidence>
<comment type="caution">
    <text evidence="8">The sequence shown here is derived from an EMBL/GenBank/DDBJ whole genome shotgun (WGS) entry which is preliminary data.</text>
</comment>
<dbReference type="SUPFAM" id="SSF51069">
    <property type="entry name" value="Carbonic anhydrase"/>
    <property type="match status" value="1"/>
</dbReference>
<organism evidence="8 9">
    <name type="scientific">Porites evermanni</name>
    <dbReference type="NCBI Taxonomy" id="104178"/>
    <lineage>
        <taxon>Eukaryota</taxon>
        <taxon>Metazoa</taxon>
        <taxon>Cnidaria</taxon>
        <taxon>Anthozoa</taxon>
        <taxon>Hexacorallia</taxon>
        <taxon>Scleractinia</taxon>
        <taxon>Fungiina</taxon>
        <taxon>Poritidae</taxon>
        <taxon>Porites</taxon>
    </lineage>
</organism>
<evidence type="ECO:0000259" key="7">
    <source>
        <dbReference type="PROSITE" id="PS51144"/>
    </source>
</evidence>
<dbReference type="PROSITE" id="PS51144">
    <property type="entry name" value="ALPHA_CA_2"/>
    <property type="match status" value="1"/>
</dbReference>